<organism evidence="2 3">
    <name type="scientific">Paenibacillus barcinonensis</name>
    <dbReference type="NCBI Taxonomy" id="198119"/>
    <lineage>
        <taxon>Bacteria</taxon>
        <taxon>Bacillati</taxon>
        <taxon>Bacillota</taxon>
        <taxon>Bacilli</taxon>
        <taxon>Bacillales</taxon>
        <taxon>Paenibacillaceae</taxon>
        <taxon>Paenibacillus</taxon>
    </lineage>
</organism>
<accession>A0ABX6QB20</accession>
<protein>
    <submittedName>
        <fullName evidence="2">Helix-turn-helix domain-containing protein</fullName>
    </submittedName>
</protein>
<dbReference type="RefSeq" id="WP_146236094.1">
    <property type="nucleotide sequence ID" value="NZ_CP054614.1"/>
</dbReference>
<name>A0ABX6QB20_PAEBA</name>
<keyword evidence="3" id="KW-1185">Reference proteome</keyword>
<dbReference type="EMBL" id="CP054614">
    <property type="protein sequence ID" value="QKS59369.1"/>
    <property type="molecule type" value="Genomic_DNA"/>
</dbReference>
<evidence type="ECO:0000313" key="3">
    <source>
        <dbReference type="Proteomes" id="UP000509327"/>
    </source>
</evidence>
<sequence length="59" mass="6931">MTIKDCMSHFKASRSTVMRRLSSGELKSFKFGGKRLIKREWVAQFEEMNREVGFDVSTR</sequence>
<gene>
    <name evidence="1" type="ORF">HUB98_26005</name>
    <name evidence="2" type="ORF">HUB98_26295</name>
</gene>
<reference evidence="2 3" key="1">
    <citation type="submission" date="2020-06" db="EMBL/GenBank/DDBJ databases">
        <title>Complete genome of Paenibacillus barcinonensis KACC11450.</title>
        <authorList>
            <person name="Kim M."/>
            <person name="Park Y.-J."/>
            <person name="Shin J.-H."/>
        </authorList>
    </citation>
    <scope>NUCLEOTIDE SEQUENCE [LARGE SCALE GENOMIC DNA]</scope>
    <source>
        <strain evidence="2 3">KACC11450</strain>
    </source>
</reference>
<evidence type="ECO:0000313" key="1">
    <source>
        <dbReference type="EMBL" id="QKS59315.1"/>
    </source>
</evidence>
<evidence type="ECO:0000313" key="2">
    <source>
        <dbReference type="EMBL" id="QKS59369.1"/>
    </source>
</evidence>
<proteinExistence type="predicted"/>
<dbReference type="Proteomes" id="UP000509327">
    <property type="component" value="Chromosome"/>
</dbReference>
<dbReference type="EMBL" id="CP054614">
    <property type="protein sequence ID" value="QKS59315.1"/>
    <property type="molecule type" value="Genomic_DNA"/>
</dbReference>